<dbReference type="SMART" id="SM00332">
    <property type="entry name" value="PP2Cc"/>
    <property type="match status" value="1"/>
</dbReference>
<evidence type="ECO:0000256" key="5">
    <source>
        <dbReference type="ARBA" id="ARBA00013081"/>
    </source>
</evidence>
<keyword evidence="7 10" id="KW-0378">Hydrolase</keyword>
<feature type="compositionally biased region" description="Low complexity" evidence="11">
    <location>
        <begin position="460"/>
        <end position="470"/>
    </location>
</feature>
<sequence>MGNAQDRLAEPITEKDTERGQCLHVSRKYDTAADGTESTSVPYAASGMQGWRTSMEDQHIMLPSIKLTTTGQDGKSKITFLEDHAFFAVFDGHGGGFTSKYSEENMVRHLTNQELWGKYLDLLPSSLDAQGGGRDDVPGIQLLKEILIGAFLDLDEELESMHLKKVEEANRLQEEALAKREKAAQESSTASLNSFARTTIMQKTQDMLPRIRLDRSGSTCVCVLLTPTHIICANAGDSRGVLCRNDIALPLSFDHKPQNPLELSRIQAAGGFVRMKRVDGDLAVSRGLGDFTFKNRRDLPSDQQKVIAKPDILTYPRRVEEDEFVVLACDGVWDVLDNQDVVNHVQTILDEGETDIGLVCEEMLDTCIRLDSRDNMTFAIVGLPAIRIRESSNGGKAVGVKARRADRGSKPSYLTSSAVTKRAVAQCAIDGGVSMTGKPIRVVKKKGLHPSSSPTKARASLSPSRRVTSPSRRKKELGIRTVRSGHESPKKSRNLSRAYNQSAQFVTELTTEVEVTHKEFERSMSVQASYNEKFFEKRSEEAIEQARQ</sequence>
<evidence type="ECO:0000256" key="3">
    <source>
        <dbReference type="ARBA" id="ARBA00004170"/>
    </source>
</evidence>
<feature type="domain" description="PPM-type phosphatase" evidence="12">
    <location>
        <begin position="42"/>
        <end position="383"/>
    </location>
</feature>
<dbReference type="Gene3D" id="3.60.40.10">
    <property type="entry name" value="PPM-type phosphatase domain"/>
    <property type="match status" value="1"/>
</dbReference>
<dbReference type="PANTHER" id="PTHR13832:SF565">
    <property type="entry name" value="AT28366P-RELATED"/>
    <property type="match status" value="1"/>
</dbReference>
<dbReference type="AlphaFoldDB" id="A0A7S2E4X6"/>
<evidence type="ECO:0000256" key="4">
    <source>
        <dbReference type="ARBA" id="ARBA00006702"/>
    </source>
</evidence>
<keyword evidence="9" id="KW-0464">Manganese</keyword>
<evidence type="ECO:0000256" key="9">
    <source>
        <dbReference type="ARBA" id="ARBA00023211"/>
    </source>
</evidence>
<evidence type="ECO:0000256" key="1">
    <source>
        <dbReference type="ARBA" id="ARBA00001936"/>
    </source>
</evidence>
<name>A0A7S2E4X6_9STRA</name>
<dbReference type="InterPro" id="IPR036457">
    <property type="entry name" value="PPM-type-like_dom_sf"/>
</dbReference>
<dbReference type="PROSITE" id="PS01032">
    <property type="entry name" value="PPM_1"/>
    <property type="match status" value="1"/>
</dbReference>
<proteinExistence type="inferred from homology"/>
<keyword evidence="8 10" id="KW-0904">Protein phosphatase</keyword>
<reference evidence="13" key="1">
    <citation type="submission" date="2021-01" db="EMBL/GenBank/DDBJ databases">
        <authorList>
            <person name="Corre E."/>
            <person name="Pelletier E."/>
            <person name="Niang G."/>
            <person name="Scheremetjew M."/>
            <person name="Finn R."/>
            <person name="Kale V."/>
            <person name="Holt S."/>
            <person name="Cochrane G."/>
            <person name="Meng A."/>
            <person name="Brown T."/>
            <person name="Cohen L."/>
        </authorList>
    </citation>
    <scope>NUCLEOTIDE SEQUENCE</scope>
    <source>
        <strain evidence="13">Pop2</strain>
    </source>
</reference>
<comment type="similarity">
    <text evidence="4 10">Belongs to the PP2C family.</text>
</comment>
<evidence type="ECO:0000256" key="8">
    <source>
        <dbReference type="ARBA" id="ARBA00022912"/>
    </source>
</evidence>
<dbReference type="Pfam" id="PF00481">
    <property type="entry name" value="PP2C"/>
    <property type="match status" value="2"/>
</dbReference>
<dbReference type="GO" id="GO:0016020">
    <property type="term" value="C:membrane"/>
    <property type="evidence" value="ECO:0007669"/>
    <property type="project" value="UniProtKB-SubCell"/>
</dbReference>
<dbReference type="GO" id="GO:0004722">
    <property type="term" value="F:protein serine/threonine phosphatase activity"/>
    <property type="evidence" value="ECO:0007669"/>
    <property type="project" value="UniProtKB-EC"/>
</dbReference>
<feature type="region of interest" description="Disordered" evidence="11">
    <location>
        <begin position="444"/>
        <end position="501"/>
    </location>
</feature>
<dbReference type="PROSITE" id="PS51746">
    <property type="entry name" value="PPM_2"/>
    <property type="match status" value="1"/>
</dbReference>
<dbReference type="PANTHER" id="PTHR13832">
    <property type="entry name" value="PROTEIN PHOSPHATASE 2C"/>
    <property type="match status" value="1"/>
</dbReference>
<dbReference type="InterPro" id="IPR015655">
    <property type="entry name" value="PP2C"/>
</dbReference>
<dbReference type="CDD" id="cd00143">
    <property type="entry name" value="PP2Cc"/>
    <property type="match status" value="1"/>
</dbReference>
<comment type="cofactor">
    <cofactor evidence="1">
        <name>Mn(2+)</name>
        <dbReference type="ChEBI" id="CHEBI:29035"/>
    </cofactor>
</comment>
<comment type="cofactor">
    <cofactor evidence="2">
        <name>Mg(2+)</name>
        <dbReference type="ChEBI" id="CHEBI:18420"/>
    </cofactor>
</comment>
<keyword evidence="6" id="KW-0479">Metal-binding</keyword>
<evidence type="ECO:0000256" key="6">
    <source>
        <dbReference type="ARBA" id="ARBA00022723"/>
    </source>
</evidence>
<dbReference type="EMBL" id="HBGN01003851">
    <property type="protein sequence ID" value="CAD9316139.1"/>
    <property type="molecule type" value="Transcribed_RNA"/>
</dbReference>
<organism evidence="13">
    <name type="scientific">Ditylum brightwellii</name>
    <dbReference type="NCBI Taxonomy" id="49249"/>
    <lineage>
        <taxon>Eukaryota</taxon>
        <taxon>Sar</taxon>
        <taxon>Stramenopiles</taxon>
        <taxon>Ochrophyta</taxon>
        <taxon>Bacillariophyta</taxon>
        <taxon>Mediophyceae</taxon>
        <taxon>Lithodesmiophycidae</taxon>
        <taxon>Lithodesmiales</taxon>
        <taxon>Lithodesmiaceae</taxon>
        <taxon>Ditylum</taxon>
    </lineage>
</organism>
<dbReference type="GO" id="GO:0046872">
    <property type="term" value="F:metal ion binding"/>
    <property type="evidence" value="ECO:0007669"/>
    <property type="project" value="UniProtKB-KW"/>
</dbReference>
<evidence type="ECO:0000256" key="7">
    <source>
        <dbReference type="ARBA" id="ARBA00022801"/>
    </source>
</evidence>
<evidence type="ECO:0000259" key="12">
    <source>
        <dbReference type="PROSITE" id="PS51746"/>
    </source>
</evidence>
<evidence type="ECO:0000256" key="2">
    <source>
        <dbReference type="ARBA" id="ARBA00001946"/>
    </source>
</evidence>
<evidence type="ECO:0000313" key="13">
    <source>
        <dbReference type="EMBL" id="CAD9316139.1"/>
    </source>
</evidence>
<comment type="subcellular location">
    <subcellularLocation>
        <location evidence="3">Membrane</location>
        <topology evidence="3">Peripheral membrane protein</topology>
    </subcellularLocation>
</comment>
<evidence type="ECO:0000256" key="11">
    <source>
        <dbReference type="SAM" id="MobiDB-lite"/>
    </source>
</evidence>
<gene>
    <name evidence="13" type="ORF">DBRI1063_LOCUS2546</name>
</gene>
<dbReference type="EC" id="3.1.3.16" evidence="5"/>
<dbReference type="SUPFAM" id="SSF81606">
    <property type="entry name" value="PP2C-like"/>
    <property type="match status" value="1"/>
</dbReference>
<feature type="compositionally biased region" description="Basic and acidic residues" evidence="11">
    <location>
        <begin position="7"/>
        <end position="20"/>
    </location>
</feature>
<feature type="region of interest" description="Disordered" evidence="11">
    <location>
        <begin position="1"/>
        <end position="20"/>
    </location>
</feature>
<protein>
    <recommendedName>
        <fullName evidence="5">protein-serine/threonine phosphatase</fullName>
        <ecNumber evidence="5">3.1.3.16</ecNumber>
    </recommendedName>
</protein>
<dbReference type="InterPro" id="IPR000222">
    <property type="entry name" value="PP2C_BS"/>
</dbReference>
<feature type="region of interest" description="Disordered" evidence="11">
    <location>
        <begin position="394"/>
        <end position="414"/>
    </location>
</feature>
<evidence type="ECO:0000256" key="10">
    <source>
        <dbReference type="RuleBase" id="RU003465"/>
    </source>
</evidence>
<dbReference type="InterPro" id="IPR001932">
    <property type="entry name" value="PPM-type_phosphatase-like_dom"/>
</dbReference>
<accession>A0A7S2E4X6</accession>